<protein>
    <submittedName>
        <fullName evidence="1">Uncharacterized protein</fullName>
    </submittedName>
</protein>
<comment type="caution">
    <text evidence="1">The sequence shown here is derived from an EMBL/GenBank/DDBJ whole genome shotgun (WGS) entry which is preliminary data.</text>
</comment>
<evidence type="ECO:0000313" key="1">
    <source>
        <dbReference type="EMBL" id="OQP76442.1"/>
    </source>
</evidence>
<evidence type="ECO:0000313" key="2">
    <source>
        <dbReference type="Proteomes" id="UP000050546"/>
    </source>
</evidence>
<sequence length="64" mass="6935">MAMPMGMDASGDRKMPEGRNERCYVETKRANVCAHSAVDSQFKAMSGSQIIGMRSCRTHATAPA</sequence>
<name>A0A1V9H197_9XANT</name>
<gene>
    <name evidence="1" type="ORF">IM53_015890</name>
</gene>
<reference evidence="2" key="2">
    <citation type="journal article" date="2017" name="Plant Pathol.">
        <title>Pathogenicity and virulence gene content of Xanthomonas strains infecting Araceae, formerly known as Xanthomonas axonopodis pv. dieffenbachiae.</title>
        <authorList>
            <person name="Constantin E.C."/>
            <person name="Haegeman A."/>
            <person name="Van Vaerenbergh J."/>
            <person name="Baeyen S."/>
            <person name="Van Malderghem C."/>
            <person name="Maes M."/>
            <person name="Cottyn B."/>
        </authorList>
    </citation>
    <scope>NUCLEOTIDE SEQUENCE [LARGE SCALE GENOMIC DNA]</scope>
    <source>
        <strain evidence="2">LMG 25940</strain>
    </source>
</reference>
<dbReference type="EMBL" id="JPYI02000086">
    <property type="protein sequence ID" value="OQP76442.1"/>
    <property type="molecule type" value="Genomic_DNA"/>
</dbReference>
<organism evidence="1 2">
    <name type="scientific">Xanthomonas phaseoli pv. dieffenbachiae</name>
    <dbReference type="NCBI Taxonomy" id="92828"/>
    <lineage>
        <taxon>Bacteria</taxon>
        <taxon>Pseudomonadati</taxon>
        <taxon>Pseudomonadota</taxon>
        <taxon>Gammaproteobacteria</taxon>
        <taxon>Lysobacterales</taxon>
        <taxon>Lysobacteraceae</taxon>
        <taxon>Xanthomonas</taxon>
    </lineage>
</organism>
<dbReference type="AlphaFoldDB" id="A0A1V9H197"/>
<accession>A0A1V9H197</accession>
<reference evidence="1 2" key="1">
    <citation type="journal article" date="2016" name="Plant Pathol.">
        <title>Genetic characterization of strains named as Xanthomonas axonopodis pv. dieffenbachiae leads to a taxonomic revision of the X. axonopodis species complex.</title>
        <authorList>
            <person name="Constantin E.C."/>
            <person name="Cleenwerck I."/>
            <person name="Maes M."/>
            <person name="Baeyen S."/>
            <person name="Van Malderghem C."/>
            <person name="De Vos P."/>
            <person name="Cottyn B."/>
        </authorList>
    </citation>
    <scope>NUCLEOTIDE SEQUENCE [LARGE SCALE GENOMIC DNA]</scope>
    <source>
        <strain evidence="1 2">LMG 25940</strain>
    </source>
</reference>
<dbReference type="Proteomes" id="UP000050546">
    <property type="component" value="Unassembled WGS sequence"/>
</dbReference>
<proteinExistence type="predicted"/>